<protein>
    <recommendedName>
        <fullName evidence="1">Transducer of regulated CREB activity N-terminal domain-containing protein</fullName>
    </recommendedName>
</protein>
<dbReference type="Pfam" id="PF12884">
    <property type="entry name" value="TORC_N"/>
    <property type="match status" value="1"/>
</dbReference>
<evidence type="ECO:0000313" key="2">
    <source>
        <dbReference type="EMBL" id="CAL4060389.1"/>
    </source>
</evidence>
<name>A0AAV2PJN3_MEGNR</name>
<evidence type="ECO:0000313" key="3">
    <source>
        <dbReference type="Proteomes" id="UP001497623"/>
    </source>
</evidence>
<feature type="non-terminal residue" evidence="2">
    <location>
        <position position="1"/>
    </location>
</feature>
<dbReference type="AlphaFoldDB" id="A0AAV2PJN3"/>
<dbReference type="GO" id="GO:0051289">
    <property type="term" value="P:protein homotetramerization"/>
    <property type="evidence" value="ECO:0007669"/>
    <property type="project" value="InterPro"/>
</dbReference>
<dbReference type="Proteomes" id="UP001497623">
    <property type="component" value="Unassembled WGS sequence"/>
</dbReference>
<accession>A0AAV2PJN3</accession>
<reference evidence="2 3" key="1">
    <citation type="submission" date="2024-05" db="EMBL/GenBank/DDBJ databases">
        <authorList>
            <person name="Wallberg A."/>
        </authorList>
    </citation>
    <scope>NUCLEOTIDE SEQUENCE [LARGE SCALE GENOMIC DNA]</scope>
</reference>
<keyword evidence="3" id="KW-1185">Reference proteome</keyword>
<evidence type="ECO:0000259" key="1">
    <source>
        <dbReference type="Pfam" id="PF12884"/>
    </source>
</evidence>
<proteinExistence type="predicted"/>
<dbReference type="InterPro" id="IPR024783">
    <property type="entry name" value="TORC_N"/>
</dbReference>
<dbReference type="GO" id="GO:0008140">
    <property type="term" value="F:cAMP response element binding protein binding"/>
    <property type="evidence" value="ECO:0007669"/>
    <property type="project" value="InterPro"/>
</dbReference>
<feature type="domain" description="Transducer of regulated CREB activity N-terminal" evidence="1">
    <location>
        <begin position="178"/>
        <end position="217"/>
    </location>
</feature>
<dbReference type="EMBL" id="CAXKWB010000348">
    <property type="protein sequence ID" value="CAL4060389.1"/>
    <property type="molecule type" value="Genomic_DNA"/>
</dbReference>
<organism evidence="2 3">
    <name type="scientific">Meganyctiphanes norvegica</name>
    <name type="common">Northern krill</name>
    <name type="synonym">Thysanopoda norvegica</name>
    <dbReference type="NCBI Taxonomy" id="48144"/>
    <lineage>
        <taxon>Eukaryota</taxon>
        <taxon>Metazoa</taxon>
        <taxon>Ecdysozoa</taxon>
        <taxon>Arthropoda</taxon>
        <taxon>Crustacea</taxon>
        <taxon>Multicrustacea</taxon>
        <taxon>Malacostraca</taxon>
        <taxon>Eumalacostraca</taxon>
        <taxon>Eucarida</taxon>
        <taxon>Euphausiacea</taxon>
        <taxon>Euphausiidae</taxon>
        <taxon>Meganyctiphanes</taxon>
    </lineage>
</organism>
<gene>
    <name evidence="2" type="ORF">MNOR_LOCUS1317</name>
</gene>
<sequence length="344" mass="39539">IWSSGCCIDILVRCATKPLYLMYLNKVNLNKVKIVSKHWVLEAFQDRRRYSSKKFSFARNKNNKQFTEVEIVAEGELSKDGELRKKLNKSNEKSKRKKEMYENWSSRQIENNAPEVVQTISAKDVSNTYDDIVKTKMPRVIESIQMLMQPIYPEQADHKLEDTVIQQKNMAKSRLQQKISLLRQKEAKETSEFNEIMAEVKDITAQLEHSYHEQPHQGPLQPQHQPLQPISPQLLRSKSLLTGSLSDVTINIQAQPLVEASNCDLQIHTSPQIKVKSFDQLTEKGIVPLDPEFSHYDGFGGTTLCSNDINVNWTCPTTVQEYSTTLCEEDVVYTDSEESHMEMT</sequence>
<comment type="caution">
    <text evidence="2">The sequence shown here is derived from an EMBL/GenBank/DDBJ whole genome shotgun (WGS) entry which is preliminary data.</text>
</comment>